<dbReference type="KEGG" id="hsn:DV733_11550"/>
<dbReference type="STRING" id="1457250.GCA_000755225_00579"/>
<dbReference type="PROSITE" id="PS51819">
    <property type="entry name" value="VOC"/>
    <property type="match status" value="1"/>
</dbReference>
<dbReference type="OrthoDB" id="304574at2157"/>
<dbReference type="Gene3D" id="3.10.180.10">
    <property type="entry name" value="2,3-Dihydroxybiphenyl 1,2-Dioxygenase, domain 1"/>
    <property type="match status" value="2"/>
</dbReference>
<organism evidence="2 3">
    <name type="scientific">Halapricum salinum</name>
    <dbReference type="NCBI Taxonomy" id="1457250"/>
    <lineage>
        <taxon>Archaea</taxon>
        <taxon>Methanobacteriati</taxon>
        <taxon>Methanobacteriota</taxon>
        <taxon>Stenosarchaea group</taxon>
        <taxon>Halobacteria</taxon>
        <taxon>Halobacteriales</taxon>
        <taxon>Haloarculaceae</taxon>
        <taxon>Halapricum</taxon>
    </lineage>
</organism>
<dbReference type="InterPro" id="IPR037523">
    <property type="entry name" value="VOC_core"/>
</dbReference>
<protein>
    <submittedName>
        <fullName evidence="2">Fosmidomycin resistance protein</fullName>
    </submittedName>
</protein>
<dbReference type="GeneID" id="39848508"/>
<name>A0A4D6HE58_9EURY</name>
<dbReference type="InterPro" id="IPR004360">
    <property type="entry name" value="Glyas_Fos-R_dOase_dom"/>
</dbReference>
<gene>
    <name evidence="2" type="ORF">DV733_11550</name>
</gene>
<dbReference type="RefSeq" id="WP_049994558.1">
    <property type="nucleotide sequence ID" value="NZ_CP031310.1"/>
</dbReference>
<evidence type="ECO:0000259" key="1">
    <source>
        <dbReference type="PROSITE" id="PS51819"/>
    </source>
</evidence>
<dbReference type="CDD" id="cd06587">
    <property type="entry name" value="VOC"/>
    <property type="match status" value="1"/>
</dbReference>
<dbReference type="SUPFAM" id="SSF54593">
    <property type="entry name" value="Glyoxalase/Bleomycin resistance protein/Dihydroxybiphenyl dioxygenase"/>
    <property type="match status" value="1"/>
</dbReference>
<dbReference type="InterPro" id="IPR029068">
    <property type="entry name" value="Glyas_Bleomycin-R_OHBP_Dase"/>
</dbReference>
<proteinExistence type="predicted"/>
<evidence type="ECO:0000313" key="2">
    <source>
        <dbReference type="EMBL" id="QCC51831.1"/>
    </source>
</evidence>
<feature type="domain" description="VOC" evidence="1">
    <location>
        <begin position="121"/>
        <end position="231"/>
    </location>
</feature>
<dbReference type="Proteomes" id="UP000296706">
    <property type="component" value="Chromosome"/>
</dbReference>
<dbReference type="EMBL" id="CP031310">
    <property type="protein sequence ID" value="QCC51831.1"/>
    <property type="molecule type" value="Genomic_DNA"/>
</dbReference>
<accession>A0A4D6HE58</accession>
<evidence type="ECO:0000313" key="3">
    <source>
        <dbReference type="Proteomes" id="UP000296706"/>
    </source>
</evidence>
<dbReference type="Pfam" id="PF00903">
    <property type="entry name" value="Glyoxalase"/>
    <property type="match status" value="1"/>
</dbReference>
<dbReference type="AlphaFoldDB" id="A0A4D6HE58"/>
<keyword evidence="3" id="KW-1185">Reference proteome</keyword>
<sequence length="231" mass="25933">MLGSCGWVALEAKHREPVVDFYRTDLDLPVVRRTETETVLDAGDTELVIRRPGAVPRGGVHTHYAFSIPSGEYETWWNRLDSTFELVEAVFGDARSLYLDDPADNCVELGQRDIAGPGIDGIFELVLEVADLERATGFYTDLGFEVVDRGDERRRIRLTTGELDLELWEPQLGIADGRGGVHVDWGLRTDDPGRVIDRVRERTRAAETVEKGIRILDPDGHYLTLMEAQPN</sequence>
<reference evidence="2 3" key="1">
    <citation type="journal article" date="2019" name="Nat. Commun.">
        <title>A new type of DNA phosphorothioation-based antiviral system in archaea.</title>
        <authorList>
            <person name="Xiong L."/>
            <person name="Liu S."/>
            <person name="Chen S."/>
            <person name="Xiao Y."/>
            <person name="Zhu B."/>
            <person name="Gao Y."/>
            <person name="Zhang Y."/>
            <person name="Chen B."/>
            <person name="Luo J."/>
            <person name="Deng Z."/>
            <person name="Chen X."/>
            <person name="Wang L."/>
            <person name="Chen S."/>
        </authorList>
    </citation>
    <scope>NUCLEOTIDE SEQUENCE [LARGE SCALE GENOMIC DNA]</scope>
    <source>
        <strain evidence="2 3">CBA1105</strain>
    </source>
</reference>